<gene>
    <name evidence="1" type="ORF">Q604_UNBc4C00261G0002</name>
</gene>
<dbReference type="EMBL" id="AZMM01019042">
    <property type="protein sequence ID" value="ETJ15565.1"/>
    <property type="molecule type" value="Genomic_DNA"/>
</dbReference>
<reference evidence="1" key="1">
    <citation type="submission" date="2013-12" db="EMBL/GenBank/DDBJ databases">
        <title>A Varibaculum cambriense genome reconstructed from a premature infant gut community with otherwise low bacterial novelty that shifts toward anaerobic metabolism during the third week of life.</title>
        <authorList>
            <person name="Brown C.T."/>
            <person name="Sharon I."/>
            <person name="Thomas B.C."/>
            <person name="Castelle C.J."/>
            <person name="Morowitz M.J."/>
            <person name="Banfield J.F."/>
        </authorList>
    </citation>
    <scope>NUCLEOTIDE SEQUENCE</scope>
</reference>
<protein>
    <submittedName>
        <fullName evidence="1">Uncharacterized protein</fullName>
    </submittedName>
</protein>
<organism evidence="1">
    <name type="scientific">human gut metagenome</name>
    <dbReference type="NCBI Taxonomy" id="408170"/>
    <lineage>
        <taxon>unclassified sequences</taxon>
        <taxon>metagenomes</taxon>
        <taxon>organismal metagenomes</taxon>
    </lineage>
</organism>
<feature type="non-terminal residue" evidence="1">
    <location>
        <position position="1"/>
    </location>
</feature>
<sequence>IKQIKKYNIGIINAYYGNNPWWGGIRNE</sequence>
<dbReference type="AlphaFoldDB" id="W1WEJ3"/>
<proteinExistence type="predicted"/>
<accession>W1WEJ3</accession>
<name>W1WEJ3_9ZZZZ</name>
<evidence type="ECO:0000313" key="1">
    <source>
        <dbReference type="EMBL" id="ETJ15565.1"/>
    </source>
</evidence>
<comment type="caution">
    <text evidence="1">The sequence shown here is derived from an EMBL/GenBank/DDBJ whole genome shotgun (WGS) entry which is preliminary data.</text>
</comment>